<evidence type="ECO:0000313" key="2">
    <source>
        <dbReference type="EMBL" id="KAL3725327.1"/>
    </source>
</evidence>
<protein>
    <submittedName>
        <fullName evidence="2">Uncharacterized protein</fullName>
    </submittedName>
</protein>
<dbReference type="Proteomes" id="UP001634007">
    <property type="component" value="Unassembled WGS sequence"/>
</dbReference>
<name>A0ABD3JDD5_EUCGL</name>
<evidence type="ECO:0000313" key="3">
    <source>
        <dbReference type="Proteomes" id="UP001634007"/>
    </source>
</evidence>
<dbReference type="EMBL" id="JBJKBG010000008">
    <property type="protein sequence ID" value="KAL3725327.1"/>
    <property type="molecule type" value="Genomic_DNA"/>
</dbReference>
<reference evidence="2 3" key="1">
    <citation type="submission" date="2024-11" db="EMBL/GenBank/DDBJ databases">
        <title>Chromosome-level genome assembly of Eucalyptus globulus Labill. provides insights into its genome evolution.</title>
        <authorList>
            <person name="Li X."/>
        </authorList>
    </citation>
    <scope>NUCLEOTIDE SEQUENCE [LARGE SCALE GENOMIC DNA]</scope>
    <source>
        <strain evidence="2">CL2024</strain>
        <tissue evidence="2">Fresh tender leaves</tissue>
    </source>
</reference>
<sequence length="87" mass="9206">MATGKGTAETSETDIQGMPSEQSDGHEKPGKLQTHFGKAIAHRALHASSGRQSRSRSRSSRTSDVNASLPSRLSKVSLADGAEKESK</sequence>
<keyword evidence="3" id="KW-1185">Reference proteome</keyword>
<feature type="compositionally biased region" description="Polar residues" evidence="1">
    <location>
        <begin position="8"/>
        <end position="22"/>
    </location>
</feature>
<evidence type="ECO:0000256" key="1">
    <source>
        <dbReference type="SAM" id="MobiDB-lite"/>
    </source>
</evidence>
<dbReference type="AlphaFoldDB" id="A0ABD3JDD5"/>
<accession>A0ABD3JDD5</accession>
<feature type="region of interest" description="Disordered" evidence="1">
    <location>
        <begin position="1"/>
        <end position="87"/>
    </location>
</feature>
<proteinExistence type="predicted"/>
<gene>
    <name evidence="2" type="ORF">ACJRO7_030352</name>
</gene>
<organism evidence="2 3">
    <name type="scientific">Eucalyptus globulus</name>
    <name type="common">Tasmanian blue gum</name>
    <dbReference type="NCBI Taxonomy" id="34317"/>
    <lineage>
        <taxon>Eukaryota</taxon>
        <taxon>Viridiplantae</taxon>
        <taxon>Streptophyta</taxon>
        <taxon>Embryophyta</taxon>
        <taxon>Tracheophyta</taxon>
        <taxon>Spermatophyta</taxon>
        <taxon>Magnoliopsida</taxon>
        <taxon>eudicotyledons</taxon>
        <taxon>Gunneridae</taxon>
        <taxon>Pentapetalae</taxon>
        <taxon>rosids</taxon>
        <taxon>malvids</taxon>
        <taxon>Myrtales</taxon>
        <taxon>Myrtaceae</taxon>
        <taxon>Myrtoideae</taxon>
        <taxon>Eucalypteae</taxon>
        <taxon>Eucalyptus</taxon>
    </lineage>
</organism>
<comment type="caution">
    <text evidence="2">The sequence shown here is derived from an EMBL/GenBank/DDBJ whole genome shotgun (WGS) entry which is preliminary data.</text>
</comment>